<feature type="chain" id="PRO_5040732760" evidence="2">
    <location>
        <begin position="29"/>
        <end position="71"/>
    </location>
</feature>
<keyword evidence="4" id="KW-1185">Reference proteome</keyword>
<comment type="caution">
    <text evidence="3">The sequence shown here is derived from an EMBL/GenBank/DDBJ whole genome shotgun (WGS) entry which is preliminary data.</text>
</comment>
<dbReference type="AlphaFoldDB" id="A0A9X2BYD2"/>
<evidence type="ECO:0000256" key="1">
    <source>
        <dbReference type="SAM" id="MobiDB-lite"/>
    </source>
</evidence>
<sequence>MSIDRRLAFARARTPVAVAMRVVAAALAALQPEPAARRSVFVGPRPARRVAPRDTADAKASLPPRGCEDLH</sequence>
<dbReference type="RefSeq" id="WP_275681285.1">
    <property type="nucleotide sequence ID" value="NZ_JAJLJH010000001.1"/>
</dbReference>
<feature type="signal peptide" evidence="2">
    <location>
        <begin position="1"/>
        <end position="28"/>
    </location>
</feature>
<name>A0A9X2BYD2_9BURK</name>
<accession>A0A9X2BYD2</accession>
<evidence type="ECO:0000256" key="2">
    <source>
        <dbReference type="SAM" id="SignalP"/>
    </source>
</evidence>
<organism evidence="3 4">
    <name type="scientific">Scleromatobacter humisilvae</name>
    <dbReference type="NCBI Taxonomy" id="2897159"/>
    <lineage>
        <taxon>Bacteria</taxon>
        <taxon>Pseudomonadati</taxon>
        <taxon>Pseudomonadota</taxon>
        <taxon>Betaproteobacteria</taxon>
        <taxon>Burkholderiales</taxon>
        <taxon>Sphaerotilaceae</taxon>
        <taxon>Scleromatobacter</taxon>
    </lineage>
</organism>
<reference evidence="3" key="1">
    <citation type="submission" date="2021-11" db="EMBL/GenBank/DDBJ databases">
        <title>BS-T2-15 a new species belonging to the Comamonadaceae family isolated from the soil of a French oak forest.</title>
        <authorList>
            <person name="Mieszkin S."/>
            <person name="Alain K."/>
        </authorList>
    </citation>
    <scope>NUCLEOTIDE SEQUENCE</scope>
    <source>
        <strain evidence="3">BS-T2-15</strain>
    </source>
</reference>
<proteinExistence type="predicted"/>
<dbReference type="Proteomes" id="UP001139353">
    <property type="component" value="Unassembled WGS sequence"/>
</dbReference>
<dbReference type="EMBL" id="JAJLJH010000001">
    <property type="protein sequence ID" value="MCK9685277.1"/>
    <property type="molecule type" value="Genomic_DNA"/>
</dbReference>
<protein>
    <submittedName>
        <fullName evidence="3">Uncharacterized protein</fullName>
    </submittedName>
</protein>
<evidence type="ECO:0000313" key="3">
    <source>
        <dbReference type="EMBL" id="MCK9685277.1"/>
    </source>
</evidence>
<evidence type="ECO:0000313" key="4">
    <source>
        <dbReference type="Proteomes" id="UP001139353"/>
    </source>
</evidence>
<feature type="region of interest" description="Disordered" evidence="1">
    <location>
        <begin position="43"/>
        <end position="71"/>
    </location>
</feature>
<keyword evidence="2" id="KW-0732">Signal</keyword>
<gene>
    <name evidence="3" type="ORF">LPC04_06065</name>
</gene>